<dbReference type="OrthoDB" id="10057212at2759"/>
<dbReference type="Proteomes" id="UP000663881">
    <property type="component" value="Unassembled WGS sequence"/>
</dbReference>
<evidence type="ECO:0000256" key="5">
    <source>
        <dbReference type="ARBA" id="ARBA00022917"/>
    </source>
</evidence>
<proteinExistence type="inferred from homology"/>
<sequence length="352" mass="42359">MALTNINRKIKDPYNRYKMPKLVVQVEKERYFFKTISVNISDVGKALHRSSLYIIKYLSLELNSSMKFDKRLNEYVIIGNYYPELLQDLLDGFINQFVLCKICENPETDLNYDQRNPKEIYQRCFACGNTSEIRIQCHKLVNFICKNWSEDKKNNNQYNWNKMKNYEEEEKNIFFNDITIDDDFSSLEINDEQFISLLQRKKLLNQLNDLVSIEELINEAKRLNIMTKVSCLIVKNLFTNEILKEIDKYETLLFHFCQNNNEGQYSLLDGITMFICSNEEIHEKFSNEKQISNIFYKLYEKDLVNEEIFYDWYEKESNRMIQKTIETDIHEYAIRFIQWLKTAEETDDDNQY</sequence>
<dbReference type="AlphaFoldDB" id="A0A819NV81"/>
<comment type="similarity">
    <text evidence="1">Belongs to the eIF-2-beta/eIF-5 family.</text>
</comment>
<dbReference type="Pfam" id="PF01873">
    <property type="entry name" value="eIF-5_eIF-2B"/>
    <property type="match status" value="1"/>
</dbReference>
<keyword evidence="5" id="KW-0648">Protein biosynthesis</keyword>
<dbReference type="InterPro" id="IPR016189">
    <property type="entry name" value="Transl_init_fac_IF2/IF5_N"/>
</dbReference>
<dbReference type="GO" id="GO:0001732">
    <property type="term" value="P:formation of cytoplasmic translation initiation complex"/>
    <property type="evidence" value="ECO:0007669"/>
    <property type="project" value="TreeGrafter"/>
</dbReference>
<keyword evidence="3" id="KW-0396">Initiation factor</keyword>
<dbReference type="EMBL" id="CAJOBB010004111">
    <property type="protein sequence ID" value="CAF4074559.1"/>
    <property type="molecule type" value="Genomic_DNA"/>
</dbReference>
<dbReference type="PROSITE" id="PS51363">
    <property type="entry name" value="W2"/>
    <property type="match status" value="1"/>
</dbReference>
<dbReference type="InterPro" id="IPR003307">
    <property type="entry name" value="W2_domain"/>
</dbReference>
<dbReference type="Gene3D" id="1.25.40.180">
    <property type="match status" value="1"/>
</dbReference>
<dbReference type="GO" id="GO:0005525">
    <property type="term" value="F:GTP binding"/>
    <property type="evidence" value="ECO:0007669"/>
    <property type="project" value="UniProtKB-KW"/>
</dbReference>
<keyword evidence="6" id="KW-0342">GTP-binding</keyword>
<gene>
    <name evidence="9" type="ORF">IZO911_LOCUS42890</name>
    <name evidence="11" type="ORF">KXQ929_LOCUS32959</name>
    <name evidence="10" type="ORF">OKA104_LOCUS29942</name>
    <name evidence="8" type="ORF">VCS650_LOCUS3913</name>
</gene>
<dbReference type="InterPro" id="IPR016190">
    <property type="entry name" value="Transl_init_fac_IF2/IF5_Zn-bd"/>
</dbReference>
<evidence type="ECO:0000313" key="9">
    <source>
        <dbReference type="EMBL" id="CAF1460411.1"/>
    </source>
</evidence>
<dbReference type="EMBL" id="CAJOAY010003129">
    <property type="protein sequence ID" value="CAF4003770.1"/>
    <property type="molecule type" value="Genomic_DNA"/>
</dbReference>
<feature type="domain" description="W2" evidence="7">
    <location>
        <begin position="184"/>
        <end position="350"/>
    </location>
</feature>
<dbReference type="SMART" id="SM00515">
    <property type="entry name" value="eIF5C"/>
    <property type="match status" value="1"/>
</dbReference>
<dbReference type="GO" id="GO:0003743">
    <property type="term" value="F:translation initiation factor activity"/>
    <property type="evidence" value="ECO:0007669"/>
    <property type="project" value="UniProtKB-KW"/>
</dbReference>
<evidence type="ECO:0000313" key="11">
    <source>
        <dbReference type="EMBL" id="CAF4074559.1"/>
    </source>
</evidence>
<dbReference type="EMBL" id="CAJNON010000021">
    <property type="protein sequence ID" value="CAF0799043.1"/>
    <property type="molecule type" value="Genomic_DNA"/>
</dbReference>
<comment type="caution">
    <text evidence="10">The sequence shown here is derived from an EMBL/GenBank/DDBJ whole genome shotgun (WGS) entry which is preliminary data.</text>
</comment>
<dbReference type="GO" id="GO:0005092">
    <property type="term" value="F:GDP-dissociation inhibitor activity"/>
    <property type="evidence" value="ECO:0007669"/>
    <property type="project" value="TreeGrafter"/>
</dbReference>
<dbReference type="Gene3D" id="3.30.30.170">
    <property type="match status" value="1"/>
</dbReference>
<dbReference type="SUPFAM" id="SSF75689">
    <property type="entry name" value="Zinc-binding domain of translation initiation factor 2 beta"/>
    <property type="match status" value="1"/>
</dbReference>
<accession>A0A819NV81</accession>
<evidence type="ECO:0000256" key="1">
    <source>
        <dbReference type="ARBA" id="ARBA00010397"/>
    </source>
</evidence>
<evidence type="ECO:0000256" key="4">
    <source>
        <dbReference type="ARBA" id="ARBA00022741"/>
    </source>
</evidence>
<dbReference type="Pfam" id="PF02020">
    <property type="entry name" value="W2"/>
    <property type="match status" value="1"/>
</dbReference>
<dbReference type="EMBL" id="CAJNOE010001961">
    <property type="protein sequence ID" value="CAF1460411.1"/>
    <property type="molecule type" value="Genomic_DNA"/>
</dbReference>
<dbReference type="GO" id="GO:0071074">
    <property type="term" value="F:eukaryotic initiation factor eIF2 binding"/>
    <property type="evidence" value="ECO:0007669"/>
    <property type="project" value="TreeGrafter"/>
</dbReference>
<dbReference type="Proteomes" id="UP000663860">
    <property type="component" value="Unassembled WGS sequence"/>
</dbReference>
<evidence type="ECO:0000313" key="10">
    <source>
        <dbReference type="EMBL" id="CAF4003770.1"/>
    </source>
</evidence>
<dbReference type="Proteomes" id="UP000663891">
    <property type="component" value="Unassembled WGS sequence"/>
</dbReference>
<dbReference type="PANTHER" id="PTHR23001:SF7">
    <property type="entry name" value="EUKARYOTIC TRANSLATION INITIATION FACTOR 5"/>
    <property type="match status" value="1"/>
</dbReference>
<protein>
    <recommendedName>
        <fullName evidence="2">Eukaryotic translation initiation factor 5</fullName>
    </recommendedName>
</protein>
<dbReference type="SMART" id="SM00653">
    <property type="entry name" value="eIF2B_5"/>
    <property type="match status" value="1"/>
</dbReference>
<dbReference type="InterPro" id="IPR016024">
    <property type="entry name" value="ARM-type_fold"/>
</dbReference>
<name>A0A819NV81_9BILA</name>
<reference evidence="10" key="1">
    <citation type="submission" date="2021-02" db="EMBL/GenBank/DDBJ databases">
        <authorList>
            <person name="Nowell W R."/>
        </authorList>
    </citation>
    <scope>NUCLEOTIDE SEQUENCE</scope>
</reference>
<dbReference type="SUPFAM" id="SSF100966">
    <property type="entry name" value="Translation initiation factor 2 beta, aIF2beta, N-terminal domain"/>
    <property type="match status" value="1"/>
</dbReference>
<organism evidence="10 12">
    <name type="scientific">Adineta steineri</name>
    <dbReference type="NCBI Taxonomy" id="433720"/>
    <lineage>
        <taxon>Eukaryota</taxon>
        <taxon>Metazoa</taxon>
        <taxon>Spiralia</taxon>
        <taxon>Gnathifera</taxon>
        <taxon>Rotifera</taxon>
        <taxon>Eurotatoria</taxon>
        <taxon>Bdelloidea</taxon>
        <taxon>Adinetida</taxon>
        <taxon>Adinetidae</taxon>
        <taxon>Adineta</taxon>
    </lineage>
</organism>
<evidence type="ECO:0000313" key="8">
    <source>
        <dbReference type="EMBL" id="CAF0799043.1"/>
    </source>
</evidence>
<evidence type="ECO:0000313" key="12">
    <source>
        <dbReference type="Proteomes" id="UP000663881"/>
    </source>
</evidence>
<dbReference type="SUPFAM" id="SSF48371">
    <property type="entry name" value="ARM repeat"/>
    <property type="match status" value="1"/>
</dbReference>
<evidence type="ECO:0000256" key="6">
    <source>
        <dbReference type="ARBA" id="ARBA00023134"/>
    </source>
</evidence>
<dbReference type="Gene3D" id="2.20.25.350">
    <property type="match status" value="1"/>
</dbReference>
<evidence type="ECO:0000256" key="2">
    <source>
        <dbReference type="ARBA" id="ARBA00018059"/>
    </source>
</evidence>
<keyword evidence="4" id="KW-0547">Nucleotide-binding</keyword>
<dbReference type="InterPro" id="IPR045196">
    <property type="entry name" value="IF2/IF5"/>
</dbReference>
<dbReference type="PANTHER" id="PTHR23001">
    <property type="entry name" value="EUKARYOTIC TRANSLATION INITIATION FACTOR"/>
    <property type="match status" value="1"/>
</dbReference>
<dbReference type="Proteomes" id="UP000663868">
    <property type="component" value="Unassembled WGS sequence"/>
</dbReference>
<evidence type="ECO:0000256" key="3">
    <source>
        <dbReference type="ARBA" id="ARBA00022540"/>
    </source>
</evidence>
<dbReference type="GO" id="GO:0005829">
    <property type="term" value="C:cytosol"/>
    <property type="evidence" value="ECO:0007669"/>
    <property type="project" value="TreeGrafter"/>
</dbReference>
<evidence type="ECO:0000259" key="7">
    <source>
        <dbReference type="PROSITE" id="PS51363"/>
    </source>
</evidence>
<dbReference type="InterPro" id="IPR002735">
    <property type="entry name" value="Transl_init_fac_IF2/IF5_dom"/>
</dbReference>